<dbReference type="Gene3D" id="3.20.20.80">
    <property type="entry name" value="Glycosidases"/>
    <property type="match status" value="1"/>
</dbReference>
<evidence type="ECO:0000313" key="10">
    <source>
        <dbReference type="EMBL" id="MDL5160555.1"/>
    </source>
</evidence>
<dbReference type="Proteomes" id="UP001231924">
    <property type="component" value="Unassembled WGS sequence"/>
</dbReference>
<keyword evidence="6 10" id="KW-0808">Transferase</keyword>
<organism evidence="10 11">
    <name type="scientific">Actinomycetospora termitidis</name>
    <dbReference type="NCBI Taxonomy" id="3053470"/>
    <lineage>
        <taxon>Bacteria</taxon>
        <taxon>Bacillati</taxon>
        <taxon>Actinomycetota</taxon>
        <taxon>Actinomycetes</taxon>
        <taxon>Pseudonocardiales</taxon>
        <taxon>Pseudonocardiaceae</taxon>
        <taxon>Actinomycetospora</taxon>
    </lineage>
</organism>
<evidence type="ECO:0000256" key="6">
    <source>
        <dbReference type="ARBA" id="ARBA00022679"/>
    </source>
</evidence>
<evidence type="ECO:0000256" key="2">
    <source>
        <dbReference type="ARBA" id="ARBA00005684"/>
    </source>
</evidence>
<comment type="similarity">
    <text evidence="2">Belongs to the disproportionating enzyme family.</text>
</comment>
<comment type="catalytic activity">
    <reaction evidence="1">
        <text>Transfers a segment of a (1-&gt;4)-alpha-D-glucan to a new position in an acceptor, which may be glucose or a (1-&gt;4)-alpha-D-glucan.</text>
        <dbReference type="EC" id="2.4.1.25"/>
    </reaction>
</comment>
<evidence type="ECO:0000256" key="5">
    <source>
        <dbReference type="ARBA" id="ARBA00022676"/>
    </source>
</evidence>
<evidence type="ECO:0000256" key="7">
    <source>
        <dbReference type="ARBA" id="ARBA00023277"/>
    </source>
</evidence>
<keyword evidence="7" id="KW-0119">Carbohydrate metabolism</keyword>
<gene>
    <name evidence="10" type="ORF">QRT03_31635</name>
</gene>
<reference evidence="10 11" key="1">
    <citation type="submission" date="2023-06" db="EMBL/GenBank/DDBJ databases">
        <title>Actinomycetospora Odt1-22.</title>
        <authorList>
            <person name="Supong K."/>
        </authorList>
    </citation>
    <scope>NUCLEOTIDE SEQUENCE [LARGE SCALE GENOMIC DNA]</scope>
    <source>
        <strain evidence="10 11">Odt1-22</strain>
    </source>
</reference>
<dbReference type="InterPro" id="IPR003385">
    <property type="entry name" value="Glyco_hydro_77"/>
</dbReference>
<dbReference type="SUPFAM" id="SSF51445">
    <property type="entry name" value="(Trans)glycosidases"/>
    <property type="match status" value="1"/>
</dbReference>
<comment type="caution">
    <text evidence="10">The sequence shown here is derived from an EMBL/GenBank/DDBJ whole genome shotgun (WGS) entry which is preliminary data.</text>
</comment>
<evidence type="ECO:0000256" key="1">
    <source>
        <dbReference type="ARBA" id="ARBA00000439"/>
    </source>
</evidence>
<dbReference type="RefSeq" id="WP_286057156.1">
    <property type="nucleotide sequence ID" value="NZ_JASVWF010000012.1"/>
</dbReference>
<proteinExistence type="inferred from homology"/>
<dbReference type="PANTHER" id="PTHR32438:SF5">
    <property type="entry name" value="4-ALPHA-GLUCANOTRANSFERASE DPE1, CHLOROPLASTIC_AMYLOPLASTIC"/>
    <property type="match status" value="1"/>
</dbReference>
<dbReference type="EMBL" id="JASVWF010000012">
    <property type="protein sequence ID" value="MDL5160555.1"/>
    <property type="molecule type" value="Genomic_DNA"/>
</dbReference>
<keyword evidence="5 10" id="KW-0328">Glycosyltransferase</keyword>
<dbReference type="EC" id="2.4.1.25" evidence="3"/>
<name>A0ABT7MIQ0_9PSEU</name>
<evidence type="ECO:0000256" key="9">
    <source>
        <dbReference type="ARBA" id="ARBA00031501"/>
    </source>
</evidence>
<accession>A0ABT7MIQ0</accession>
<dbReference type="InterPro" id="IPR017853">
    <property type="entry name" value="GH"/>
</dbReference>
<dbReference type="PANTHER" id="PTHR32438">
    <property type="entry name" value="4-ALPHA-GLUCANOTRANSFERASE DPE1, CHLOROPLASTIC/AMYLOPLASTIC"/>
    <property type="match status" value="1"/>
</dbReference>
<dbReference type="Pfam" id="PF02446">
    <property type="entry name" value="Glyco_hydro_77"/>
    <property type="match status" value="1"/>
</dbReference>
<evidence type="ECO:0000313" key="11">
    <source>
        <dbReference type="Proteomes" id="UP001231924"/>
    </source>
</evidence>
<protein>
    <recommendedName>
        <fullName evidence="4">4-alpha-glucanotransferase</fullName>
        <ecNumber evidence="3">2.4.1.25</ecNumber>
    </recommendedName>
    <alternativeName>
        <fullName evidence="8">Amylomaltase</fullName>
    </alternativeName>
    <alternativeName>
        <fullName evidence="9">Disproportionating enzyme</fullName>
    </alternativeName>
</protein>
<keyword evidence="11" id="KW-1185">Reference proteome</keyword>
<evidence type="ECO:0000256" key="3">
    <source>
        <dbReference type="ARBA" id="ARBA00012560"/>
    </source>
</evidence>
<dbReference type="GO" id="GO:0004134">
    <property type="term" value="F:4-alpha-glucanotransferase activity"/>
    <property type="evidence" value="ECO:0007669"/>
    <property type="project" value="UniProtKB-EC"/>
</dbReference>
<evidence type="ECO:0000256" key="8">
    <source>
        <dbReference type="ARBA" id="ARBA00031423"/>
    </source>
</evidence>
<evidence type="ECO:0000256" key="4">
    <source>
        <dbReference type="ARBA" id="ARBA00020295"/>
    </source>
</evidence>
<sequence length="682" mass="72895">MPGENAVSDDLATLAAAHGVATSYRDAGERTVQVDASVVVDVLAALDVDASTPEALRAALDDRREGGLPPTLVVGNEPVELPAPGELTLEDGTVQQVARLADLPVGYHRVRVGPEEATVLAPPSTLADVPRTWGWMVQLYSLHSSGSWGVGDLVDLRDLLAAASEQGAGAVLCNPLHALRLEPTVEASPYSPSSRRFLHPVSLRVTATPAYRAAPAHVRHAVDRLVPTDPLADEKPTDLIDYDAVWAAKRAALAMLRPFAGSVGALPGVERAAPPVPGAYAEEHADDPDAALAAEHRATVDALPEALRDVATWYALAERHGPEWRTWPEDVRSPDAPGIEAARDELADRVSFHAWCQYLLDLQLADAHAATFGMPVGLIADLAVGCAPDGADAWALQSFLAPGVHVGAPPDDFNQRGQDWSLPPWRPDRLAEAGYGPLRDMLAAVLRHADGVRIDHVAGLWRLWWIPPGRPATEGTYVHYDARAMLAVLSIEASRAGAVVVGEDLGTVEPEVTEGLAAHGMLGCAVLWFQRDEHGDLLPPSRWDPMTLGTISTHDLPTAVGFLRDEHVRARDEAGLLTDVDAAREQAAREREELVGLLVSEGALGEDRSEGAIVAAMHRLLAGAGSRIVLAAFTDVLDEVRQPNLPGTTDAYPNWRIPLPLAVDELLRDPRVQATVAALRGR</sequence>